<feature type="compositionally biased region" description="Low complexity" evidence="2">
    <location>
        <begin position="1"/>
        <end position="14"/>
    </location>
</feature>
<dbReference type="InterPro" id="IPR029044">
    <property type="entry name" value="Nucleotide-diphossugar_trans"/>
</dbReference>
<gene>
    <name evidence="4" type="ORF">I206_106352</name>
</gene>
<dbReference type="RefSeq" id="XP_070059399.1">
    <property type="nucleotide sequence ID" value="XM_070203298.1"/>
</dbReference>
<reference evidence="4" key="1">
    <citation type="submission" date="2013-07" db="EMBL/GenBank/DDBJ databases">
        <authorList>
            <consortium name="The Broad Institute Genome Sequencing Platform"/>
            <person name="Cuomo C."/>
            <person name="Litvintseva A."/>
            <person name="Chen Y."/>
            <person name="Heitman J."/>
            <person name="Sun S."/>
            <person name="Springer D."/>
            <person name="Dromer F."/>
            <person name="Young S.K."/>
            <person name="Zeng Q."/>
            <person name="Gargeya S."/>
            <person name="Fitzgerald M."/>
            <person name="Abouelleil A."/>
            <person name="Alvarado L."/>
            <person name="Berlin A.M."/>
            <person name="Chapman S.B."/>
            <person name="Dewar J."/>
            <person name="Goldberg J."/>
            <person name="Griggs A."/>
            <person name="Gujja S."/>
            <person name="Hansen M."/>
            <person name="Howarth C."/>
            <person name="Imamovic A."/>
            <person name="Larimer J."/>
            <person name="McCowan C."/>
            <person name="Murphy C."/>
            <person name="Pearson M."/>
            <person name="Priest M."/>
            <person name="Roberts A."/>
            <person name="Saif S."/>
            <person name="Shea T."/>
            <person name="Sykes S."/>
            <person name="Wortman J."/>
            <person name="Nusbaum C."/>
            <person name="Birren B."/>
        </authorList>
    </citation>
    <scope>NUCLEOTIDE SEQUENCE</scope>
    <source>
        <strain evidence="4">CBS 10737</strain>
    </source>
</reference>
<accession>A0AAJ8LA39</accession>
<dbReference type="PANTHER" id="PTHR31834">
    <property type="entry name" value="INITIATION-SPECIFIC ALPHA-1,6-MANNOSYLTRANSFERASE"/>
    <property type="match status" value="1"/>
</dbReference>
<organism evidence="4 5">
    <name type="scientific">Kwoniella pini CBS 10737</name>
    <dbReference type="NCBI Taxonomy" id="1296096"/>
    <lineage>
        <taxon>Eukaryota</taxon>
        <taxon>Fungi</taxon>
        <taxon>Dikarya</taxon>
        <taxon>Basidiomycota</taxon>
        <taxon>Agaricomycotina</taxon>
        <taxon>Tremellomycetes</taxon>
        <taxon>Tremellales</taxon>
        <taxon>Cryptococcaceae</taxon>
        <taxon>Kwoniella</taxon>
    </lineage>
</organism>
<dbReference type="EMBL" id="CP144527">
    <property type="protein sequence ID" value="WWC72390.1"/>
    <property type="molecule type" value="Genomic_DNA"/>
</dbReference>
<dbReference type="AlphaFoldDB" id="A0AAJ8LA39"/>
<name>A0AAJ8LA39_9TREE</name>
<dbReference type="InterPro" id="IPR039367">
    <property type="entry name" value="Och1-like"/>
</dbReference>
<evidence type="ECO:0008006" key="6">
    <source>
        <dbReference type="Google" id="ProtNLM"/>
    </source>
</evidence>
<evidence type="ECO:0000256" key="2">
    <source>
        <dbReference type="SAM" id="MobiDB-lite"/>
    </source>
</evidence>
<evidence type="ECO:0000313" key="5">
    <source>
        <dbReference type="Proteomes" id="UP000094020"/>
    </source>
</evidence>
<feature type="transmembrane region" description="Helical" evidence="3">
    <location>
        <begin position="116"/>
        <end position="134"/>
    </location>
</feature>
<sequence length="639" mass="71889">MSSSSTSSSSTSRRTSSDHSVLSNSSTVFSPTIVNPQTFKNHSRNVSKTFGNLTNAFIPHDQDSEHLELNEKGLENQDVLLPQYLPRSPSLEPFSSFTNLSTKLTHPHIGLRRRRLLSQVLAILGIIALLGWWVNTNGYMGNAEKFDIWGNDGKLMFLEKACITIGLIQLYRGLNNTYSYLDISEGGETKLPGIIIGSDGKDLLKETKLELSHAEKMAELANIKPQEWGLKLSIEHFLGGLRKFPENQPIKSALSILGTFADEIYLNGPTNKRDYFYQMREFSKEIFPKKISENLINGLINYIGHPDQSNFDEIKSEENSKKDSWDFNKHIWQTDKNSQKKGSKEISSWKDGKAFDEGWEWDLLTDFDADQYVTKRLAGSRLKEMWDNLPSGILRSDTLRYLLILLEGGIYTDTDTTLLKSPSEWGHDPKLFKGGDGWLTENQLERAKSGESIDDIIGKPSVIVGLEADVGDREDWFDWWPRPIQIVQWTISSAPNHPIALNALLRIYHSTVKAIEWSHSNALSVKVLKDQGRYDDARNLAKVNVLNEPKNGGPVGVMAWTGPGVWTDAVLSYLRVKYGLVWTDLKDLTTPMRIGDVVILPITGFSPGVGNFGAQMSNHPQAMVEHKFAGSWKEKDKSD</sequence>
<protein>
    <recommendedName>
        <fullName evidence="6">Alpha 1,6-mannosyltransferase</fullName>
    </recommendedName>
</protein>
<evidence type="ECO:0000256" key="3">
    <source>
        <dbReference type="SAM" id="Phobius"/>
    </source>
</evidence>
<keyword evidence="3" id="KW-0812">Transmembrane</keyword>
<keyword evidence="3" id="KW-0472">Membrane</keyword>
<dbReference type="SUPFAM" id="SSF53448">
    <property type="entry name" value="Nucleotide-diphospho-sugar transferases"/>
    <property type="match status" value="1"/>
</dbReference>
<keyword evidence="3" id="KW-1133">Transmembrane helix</keyword>
<dbReference type="Pfam" id="PF04488">
    <property type="entry name" value="Gly_transf_sug"/>
    <property type="match status" value="1"/>
</dbReference>
<reference evidence="4" key="2">
    <citation type="submission" date="2024-02" db="EMBL/GenBank/DDBJ databases">
        <title>Comparative genomics of Cryptococcus and Kwoniella reveals pathogenesis evolution and contrasting modes of karyotype evolution via chromosome fusion or intercentromeric recombination.</title>
        <authorList>
            <person name="Coelho M.A."/>
            <person name="David-Palma M."/>
            <person name="Shea T."/>
            <person name="Bowers K."/>
            <person name="McGinley-Smith S."/>
            <person name="Mohammad A.W."/>
            <person name="Gnirke A."/>
            <person name="Yurkov A.M."/>
            <person name="Nowrousian M."/>
            <person name="Sun S."/>
            <person name="Cuomo C.A."/>
            <person name="Heitman J."/>
        </authorList>
    </citation>
    <scope>NUCLEOTIDE SEQUENCE</scope>
    <source>
        <strain evidence="4">CBS 10737</strain>
    </source>
</reference>
<dbReference type="GO" id="GO:0000009">
    <property type="term" value="F:alpha-1,6-mannosyltransferase activity"/>
    <property type="evidence" value="ECO:0007669"/>
    <property type="project" value="InterPro"/>
</dbReference>
<keyword evidence="5" id="KW-1185">Reference proteome</keyword>
<dbReference type="PANTHER" id="PTHR31834:SF1">
    <property type="entry name" value="INITIATION-SPECIFIC ALPHA-1,6-MANNOSYLTRANSFERASE"/>
    <property type="match status" value="1"/>
</dbReference>
<dbReference type="Proteomes" id="UP000094020">
    <property type="component" value="Chromosome 9"/>
</dbReference>
<dbReference type="InterPro" id="IPR007577">
    <property type="entry name" value="GlycoTrfase_DXD_sugar-bd_CS"/>
</dbReference>
<dbReference type="Gene3D" id="3.90.550.20">
    <property type="match status" value="1"/>
</dbReference>
<evidence type="ECO:0000313" key="4">
    <source>
        <dbReference type="EMBL" id="WWC72390.1"/>
    </source>
</evidence>
<dbReference type="GO" id="GO:0006487">
    <property type="term" value="P:protein N-linked glycosylation"/>
    <property type="evidence" value="ECO:0007669"/>
    <property type="project" value="TreeGrafter"/>
</dbReference>
<proteinExistence type="inferred from homology"/>
<evidence type="ECO:0000256" key="1">
    <source>
        <dbReference type="ARBA" id="ARBA00009003"/>
    </source>
</evidence>
<dbReference type="GeneID" id="30175523"/>
<comment type="similarity">
    <text evidence="1">Belongs to the glycosyltransferase 32 family.</text>
</comment>
<dbReference type="GO" id="GO:0000136">
    <property type="term" value="C:mannan polymerase complex"/>
    <property type="evidence" value="ECO:0007669"/>
    <property type="project" value="TreeGrafter"/>
</dbReference>
<feature type="region of interest" description="Disordered" evidence="2">
    <location>
        <begin position="1"/>
        <end position="24"/>
    </location>
</feature>
<dbReference type="KEGG" id="kpin:30175523"/>